<name>A0A8S5M093_9CAUD</name>
<proteinExistence type="predicted"/>
<dbReference type="GO" id="GO:0009307">
    <property type="term" value="P:DNA restriction-modification system"/>
    <property type="evidence" value="ECO:0007669"/>
    <property type="project" value="InterPro"/>
</dbReference>
<sequence>MTEQQFDRNAWQTPKYVFNWLKNKFGWFDLDGCANAKNALCCRYIGDQGTDDDENLSIAPNFLADNLFDLLLDEVAEVCSFPLRIFVNPPYNNPLPFVLRAAELRKAGYFVVMLLPLDKSTEWFEVIRKEANEVIDIIGFTDHKGNFNSGRIKFINPVTGNEVGGNNKGSMVVVFDPCADDFVQRSVSIGHIQKCGGYNDR</sequence>
<dbReference type="InterPro" id="IPR008593">
    <property type="entry name" value="Dam_MeTrfase"/>
</dbReference>
<dbReference type="Pfam" id="PF05869">
    <property type="entry name" value="Dam"/>
    <property type="match status" value="2"/>
</dbReference>
<dbReference type="GO" id="GO:0009007">
    <property type="term" value="F:site-specific DNA-methyltransferase (adenine-specific) activity"/>
    <property type="evidence" value="ECO:0007669"/>
    <property type="project" value="InterPro"/>
</dbReference>
<accession>A0A8S5M093</accession>
<protein>
    <submittedName>
        <fullName evidence="1">DNA N-6-adenine-methyltransferase</fullName>
    </submittedName>
</protein>
<evidence type="ECO:0000313" key="1">
    <source>
        <dbReference type="EMBL" id="DAD75652.1"/>
    </source>
</evidence>
<dbReference type="GO" id="GO:0003677">
    <property type="term" value="F:DNA binding"/>
    <property type="evidence" value="ECO:0007669"/>
    <property type="project" value="InterPro"/>
</dbReference>
<reference evidence="1" key="1">
    <citation type="journal article" date="2021" name="Proc. Natl. Acad. Sci. U.S.A.">
        <title>A Catalog of Tens of Thousands of Viruses from Human Metagenomes Reveals Hidden Associations with Chronic Diseases.</title>
        <authorList>
            <person name="Tisza M.J."/>
            <person name="Buck C.B."/>
        </authorList>
    </citation>
    <scope>NUCLEOTIDE SEQUENCE</scope>
    <source>
        <strain evidence="1">Ctzeq1</strain>
    </source>
</reference>
<organism evidence="1">
    <name type="scientific">Podoviridae sp. ctzeq1</name>
    <dbReference type="NCBI Taxonomy" id="2826597"/>
    <lineage>
        <taxon>Viruses</taxon>
        <taxon>Duplodnaviria</taxon>
        <taxon>Heunggongvirae</taxon>
        <taxon>Uroviricota</taxon>
        <taxon>Caudoviricetes</taxon>
    </lineage>
</organism>
<dbReference type="EMBL" id="BK014787">
    <property type="protein sequence ID" value="DAD75652.1"/>
    <property type="molecule type" value="Genomic_DNA"/>
</dbReference>